<keyword evidence="2" id="KW-1185">Reference proteome</keyword>
<accession>A0ABZ0PZX5</accession>
<proteinExistence type="predicted"/>
<sequence length="96" mass="10438">MNVSATNTISIAGTAQAKYLVDCKRRQDERAEESLLRQGLATGACWALLRLDISFITHLKKCNTLAMKVKFDVCDALKNSMVSSGAIECLASGNTR</sequence>
<name>A0ABZ0PZX5_9PSED</name>
<dbReference type="RefSeq" id="WP_318645946.1">
    <property type="nucleotide sequence ID" value="NZ_CP137892.1"/>
</dbReference>
<dbReference type="EMBL" id="CP137892">
    <property type="protein sequence ID" value="WPC06768.1"/>
    <property type="molecule type" value="Genomic_DNA"/>
</dbReference>
<organism evidence="1 2">
    <name type="scientific">Pseudomonas benzenivorans</name>
    <dbReference type="NCBI Taxonomy" id="556533"/>
    <lineage>
        <taxon>Bacteria</taxon>
        <taxon>Pseudomonadati</taxon>
        <taxon>Pseudomonadota</taxon>
        <taxon>Gammaproteobacteria</taxon>
        <taxon>Pseudomonadales</taxon>
        <taxon>Pseudomonadaceae</taxon>
        <taxon>Pseudomonas</taxon>
    </lineage>
</organism>
<protein>
    <submittedName>
        <fullName evidence="1">Uncharacterized protein</fullName>
    </submittedName>
</protein>
<dbReference type="Proteomes" id="UP001305928">
    <property type="component" value="Chromosome"/>
</dbReference>
<reference evidence="1 2" key="1">
    <citation type="submission" date="2023-11" db="EMBL/GenBank/DDBJ databases">
        <title>Complete genome of Pseudomonas benzenivorans BA3361.</title>
        <authorList>
            <person name="Shin S.Y."/>
            <person name="Song J."/>
            <person name="Kang H."/>
        </authorList>
    </citation>
    <scope>NUCLEOTIDE SEQUENCE [LARGE SCALE GENOMIC DNA]</scope>
    <source>
        <strain evidence="1 2">HNIBRBA3361</strain>
    </source>
</reference>
<evidence type="ECO:0000313" key="1">
    <source>
        <dbReference type="EMBL" id="WPC06768.1"/>
    </source>
</evidence>
<evidence type="ECO:0000313" key="2">
    <source>
        <dbReference type="Proteomes" id="UP001305928"/>
    </source>
</evidence>
<gene>
    <name evidence="1" type="ORF">SBP02_08490</name>
</gene>